<organism evidence="3 4">
    <name type="scientific">Pyxidicoccus fallax</name>
    <dbReference type="NCBI Taxonomy" id="394095"/>
    <lineage>
        <taxon>Bacteria</taxon>
        <taxon>Pseudomonadati</taxon>
        <taxon>Myxococcota</taxon>
        <taxon>Myxococcia</taxon>
        <taxon>Myxococcales</taxon>
        <taxon>Cystobacterineae</taxon>
        <taxon>Myxococcaceae</taxon>
        <taxon>Pyxidicoccus</taxon>
    </lineage>
</organism>
<dbReference type="Pfam" id="PF14760">
    <property type="entry name" value="Rnk_N"/>
    <property type="match status" value="1"/>
</dbReference>
<keyword evidence="3" id="KW-0418">Kinase</keyword>
<dbReference type="PANTHER" id="PTHR30437">
    <property type="entry name" value="TRANSCRIPTION ELONGATION FACTOR GREA"/>
    <property type="match status" value="1"/>
</dbReference>
<dbReference type="Proteomes" id="UP000518300">
    <property type="component" value="Unassembled WGS sequence"/>
</dbReference>
<feature type="domain" description="Regulator of nucleoside diphosphate kinase N-terminal" evidence="2">
    <location>
        <begin position="5"/>
        <end position="46"/>
    </location>
</feature>
<comment type="caution">
    <text evidence="3">The sequence shown here is derived from an EMBL/GenBank/DDBJ whole genome shotgun (WGS) entry which is preliminary data.</text>
</comment>
<name>A0A848LF89_9BACT</name>
<reference evidence="3 4" key="1">
    <citation type="submission" date="2020-04" db="EMBL/GenBank/DDBJ databases">
        <title>Draft genome of Pyxidicoccus fallax type strain.</title>
        <authorList>
            <person name="Whitworth D.E."/>
        </authorList>
    </citation>
    <scope>NUCLEOTIDE SEQUENCE [LARGE SCALE GENOMIC DNA]</scope>
    <source>
        <strain evidence="3 4">DSM 14698</strain>
    </source>
</reference>
<evidence type="ECO:0000313" key="4">
    <source>
        <dbReference type="Proteomes" id="UP000518300"/>
    </source>
</evidence>
<dbReference type="GO" id="GO:0016301">
    <property type="term" value="F:kinase activity"/>
    <property type="evidence" value="ECO:0007669"/>
    <property type="project" value="UniProtKB-KW"/>
</dbReference>
<protein>
    <submittedName>
        <fullName evidence="3">Nucleoside diphosphate kinase regulator</fullName>
    </submittedName>
</protein>
<keyword evidence="3" id="KW-0808">Transferase</keyword>
<dbReference type="InterPro" id="IPR036953">
    <property type="entry name" value="GreA/GreB_C_sf"/>
</dbReference>
<dbReference type="EMBL" id="JABBJJ010000044">
    <property type="protein sequence ID" value="NMO15643.1"/>
    <property type="molecule type" value="Genomic_DNA"/>
</dbReference>
<gene>
    <name evidence="3" type="primary">rnk</name>
    <name evidence="3" type="ORF">HG543_12380</name>
</gene>
<dbReference type="GO" id="GO:0032784">
    <property type="term" value="P:regulation of DNA-templated transcription elongation"/>
    <property type="evidence" value="ECO:0007669"/>
    <property type="project" value="InterPro"/>
</dbReference>
<dbReference type="InterPro" id="IPR023459">
    <property type="entry name" value="Tscrpt_elong_fac_GreA/B_fam"/>
</dbReference>
<feature type="domain" description="Transcription elongation factor GreA/GreB C-terminal" evidence="1">
    <location>
        <begin position="51"/>
        <end position="124"/>
    </location>
</feature>
<dbReference type="InterPro" id="IPR029462">
    <property type="entry name" value="Rnk_N"/>
</dbReference>
<dbReference type="InterPro" id="IPR001437">
    <property type="entry name" value="Tscrpt_elong_fac_GreA/B_C"/>
</dbReference>
<sequence length="136" mass="14930">MSRNPRILVSRSDFDHLQRLIDQQGDGRDAPLVERLDQELARAEVVELVPPGVVAMNSTVIFEEEGAPGTRRQVKLCYPREARTDEGCISVLAPIGSALLGLSVGQSIDWEVPGGRRRLRILAVPEQPLPSERPAA</sequence>
<dbReference type="GO" id="GO:0003677">
    <property type="term" value="F:DNA binding"/>
    <property type="evidence" value="ECO:0007669"/>
    <property type="project" value="InterPro"/>
</dbReference>
<dbReference type="GO" id="GO:0070063">
    <property type="term" value="F:RNA polymerase binding"/>
    <property type="evidence" value="ECO:0007669"/>
    <property type="project" value="InterPro"/>
</dbReference>
<dbReference type="Gene3D" id="1.10.286.20">
    <property type="match status" value="1"/>
</dbReference>
<dbReference type="GO" id="GO:0006354">
    <property type="term" value="P:DNA-templated transcription elongation"/>
    <property type="evidence" value="ECO:0007669"/>
    <property type="project" value="TreeGrafter"/>
</dbReference>
<dbReference type="PANTHER" id="PTHR30437:SF5">
    <property type="entry name" value="REGULATOR OF NUCLEOSIDE DIPHOSPHATE KINASE"/>
    <property type="match status" value="1"/>
</dbReference>
<proteinExistence type="predicted"/>
<dbReference type="Gene3D" id="3.10.50.30">
    <property type="entry name" value="Transcription elongation factor, GreA/GreB, C-terminal domain"/>
    <property type="match status" value="1"/>
</dbReference>
<dbReference type="SUPFAM" id="SSF54534">
    <property type="entry name" value="FKBP-like"/>
    <property type="match status" value="1"/>
</dbReference>
<dbReference type="RefSeq" id="WP_169344934.1">
    <property type="nucleotide sequence ID" value="NZ_JABBJJ010000044.1"/>
</dbReference>
<dbReference type="NCBIfam" id="NF004396">
    <property type="entry name" value="PRK05753.1"/>
    <property type="match status" value="1"/>
</dbReference>
<accession>A0A848LF89</accession>
<dbReference type="Pfam" id="PF01272">
    <property type="entry name" value="GreA_GreB"/>
    <property type="match status" value="1"/>
</dbReference>
<evidence type="ECO:0000313" key="3">
    <source>
        <dbReference type="EMBL" id="NMO15643.1"/>
    </source>
</evidence>
<evidence type="ECO:0000259" key="1">
    <source>
        <dbReference type="Pfam" id="PF01272"/>
    </source>
</evidence>
<evidence type="ECO:0000259" key="2">
    <source>
        <dbReference type="Pfam" id="PF14760"/>
    </source>
</evidence>
<dbReference type="AlphaFoldDB" id="A0A848LF89"/>
<keyword evidence="4" id="KW-1185">Reference proteome</keyword>